<evidence type="ECO:0000313" key="2">
    <source>
        <dbReference type="EMBL" id="KAA3158814.1"/>
    </source>
</evidence>
<proteinExistence type="predicted"/>
<evidence type="ECO:0000256" key="1">
    <source>
        <dbReference type="SAM" id="Phobius"/>
    </source>
</evidence>
<comment type="caution">
    <text evidence="2">The sequence shown here is derived from an EMBL/GenBank/DDBJ whole genome shotgun (WGS) entry which is preliminary data.</text>
</comment>
<evidence type="ECO:0008006" key="4">
    <source>
        <dbReference type="Google" id="ProtNLM"/>
    </source>
</evidence>
<keyword evidence="1" id="KW-0812">Transmembrane</keyword>
<keyword evidence="3" id="KW-1185">Reference proteome</keyword>
<keyword evidence="1" id="KW-1133">Transmembrane helix</keyword>
<name>A0ABQ6S273_9BACT</name>
<gene>
    <name evidence="2" type="ORF">F2A26_09740</name>
</gene>
<feature type="transmembrane region" description="Helical" evidence="1">
    <location>
        <begin position="48"/>
        <end position="67"/>
    </location>
</feature>
<keyword evidence="1" id="KW-0472">Membrane</keyword>
<accession>A0ABQ6S273</accession>
<sequence>MKLPIEVHNKLIPFKGFSWITWLAFAFTQKPKYQHMTEKTRRHEGIHCAQQIELAVLFAAILLPVAISYSFAWWGWALTVVGILFAGWICYGISWLIEVIIPPYPGAYYYTCFETEAYNHEDDPNYLKRRIPFWGWISCIPNRKVKHKKN</sequence>
<evidence type="ECO:0000313" key="3">
    <source>
        <dbReference type="Proteomes" id="UP000324870"/>
    </source>
</evidence>
<protein>
    <recommendedName>
        <fullName evidence="4">DUF962 domain-containing protein</fullName>
    </recommendedName>
</protein>
<reference evidence="2 3" key="1">
    <citation type="journal article" date="2019" name="Nat. Med.">
        <title>A library of human gut bacterial isolates paired with longitudinal multiomics data enables mechanistic microbiome research.</title>
        <authorList>
            <person name="Poyet M."/>
            <person name="Groussin M."/>
            <person name="Gibbons S.M."/>
            <person name="Avila-Pacheco J."/>
            <person name="Jiang X."/>
            <person name="Kearney S.M."/>
            <person name="Perrotta A.R."/>
            <person name="Berdy B."/>
            <person name="Zhao S."/>
            <person name="Lieberman T.D."/>
            <person name="Swanson P.K."/>
            <person name="Smith M."/>
            <person name="Roesemann S."/>
            <person name="Alexander J.E."/>
            <person name="Rich S.A."/>
            <person name="Livny J."/>
            <person name="Vlamakis H."/>
            <person name="Clish C."/>
            <person name="Bullock K."/>
            <person name="Deik A."/>
            <person name="Scott J."/>
            <person name="Pierce K.A."/>
            <person name="Xavier R.J."/>
            <person name="Alm E.J."/>
        </authorList>
    </citation>
    <scope>NUCLEOTIDE SEQUENCE [LARGE SCALE GENOMIC DNA]</scope>
    <source>
        <strain evidence="2 3">BIOML-A1</strain>
    </source>
</reference>
<organism evidence="2 3">
    <name type="scientific">Alistipes finegoldii</name>
    <dbReference type="NCBI Taxonomy" id="214856"/>
    <lineage>
        <taxon>Bacteria</taxon>
        <taxon>Pseudomonadati</taxon>
        <taxon>Bacteroidota</taxon>
        <taxon>Bacteroidia</taxon>
        <taxon>Bacteroidales</taxon>
        <taxon>Rikenellaceae</taxon>
        <taxon>Alistipes</taxon>
    </lineage>
</organism>
<dbReference type="EMBL" id="VVND01000015">
    <property type="protein sequence ID" value="KAA3158814.1"/>
    <property type="molecule type" value="Genomic_DNA"/>
</dbReference>
<dbReference type="RefSeq" id="WP_130063251.1">
    <property type="nucleotide sequence ID" value="NZ_RCXA01000018.1"/>
</dbReference>
<dbReference type="Proteomes" id="UP000324870">
    <property type="component" value="Unassembled WGS sequence"/>
</dbReference>
<feature type="transmembrane region" description="Helical" evidence="1">
    <location>
        <begin position="73"/>
        <end position="97"/>
    </location>
</feature>